<protein>
    <recommendedName>
        <fullName evidence="7">Methyltransferase type 11 domain-containing protein</fullName>
    </recommendedName>
</protein>
<evidence type="ECO:0000256" key="3">
    <source>
        <dbReference type="ARBA" id="ARBA00022688"/>
    </source>
</evidence>
<dbReference type="Pfam" id="PF13489">
    <property type="entry name" value="Methyltransf_23"/>
    <property type="match status" value="1"/>
</dbReference>
<dbReference type="GO" id="GO:0061542">
    <property type="term" value="F:3-demethylubiquinol 3-O-methyltransferase activity"/>
    <property type="evidence" value="ECO:0007669"/>
    <property type="project" value="InterPro"/>
</dbReference>
<dbReference type="STRING" id="5786.F1A2R2"/>
<dbReference type="GO" id="GO:0005739">
    <property type="term" value="C:mitochondrion"/>
    <property type="evidence" value="ECO:0000318"/>
    <property type="project" value="GO_Central"/>
</dbReference>
<feature type="non-terminal residue" evidence="5">
    <location>
        <position position="1"/>
    </location>
</feature>
<dbReference type="InterPro" id="IPR029063">
    <property type="entry name" value="SAM-dependent_MTases_sf"/>
</dbReference>
<dbReference type="SUPFAM" id="SSF53335">
    <property type="entry name" value="S-adenosyl-L-methionine-dependent methyltransferases"/>
    <property type="match status" value="1"/>
</dbReference>
<dbReference type="FunCoup" id="F1A2R2">
    <property type="interactions" value="361"/>
</dbReference>
<evidence type="ECO:0000256" key="2">
    <source>
        <dbReference type="ARBA" id="ARBA00022679"/>
    </source>
</evidence>
<dbReference type="AlphaFoldDB" id="F1A2R2"/>
<keyword evidence="6" id="KW-1185">Reference proteome</keyword>
<dbReference type="Gene3D" id="3.40.50.150">
    <property type="entry name" value="Vaccinia Virus protein VP39"/>
    <property type="match status" value="1"/>
</dbReference>
<evidence type="ECO:0000256" key="1">
    <source>
        <dbReference type="ARBA" id="ARBA00022603"/>
    </source>
</evidence>
<gene>
    <name evidence="5" type="ORF">DICPUDRAFT_10678</name>
</gene>
<evidence type="ECO:0000313" key="5">
    <source>
        <dbReference type="EMBL" id="EGC29511.1"/>
    </source>
</evidence>
<dbReference type="GO" id="GO:0032259">
    <property type="term" value="P:methylation"/>
    <property type="evidence" value="ECO:0007669"/>
    <property type="project" value="UniProtKB-KW"/>
</dbReference>
<dbReference type="OMA" id="LASRWWD"/>
<dbReference type="GO" id="GO:0010420">
    <property type="term" value="F:polyprenyldihydroxybenzoate methyltransferase activity"/>
    <property type="evidence" value="ECO:0000318"/>
    <property type="project" value="GO_Central"/>
</dbReference>
<dbReference type="InterPro" id="IPR010233">
    <property type="entry name" value="UbiG_MeTrfase"/>
</dbReference>
<feature type="non-terminal residue" evidence="5">
    <location>
        <position position="265"/>
    </location>
</feature>
<dbReference type="RefSeq" id="XP_003293955.1">
    <property type="nucleotide sequence ID" value="XM_003293907.1"/>
</dbReference>
<dbReference type="Proteomes" id="UP000001064">
    <property type="component" value="Unassembled WGS sequence"/>
</dbReference>
<sequence length="265" mass="29835">NNNNNNNSNNNTLRNEEISFFNTLSKDWWNPEGTMKPLHRMNPFRVKYIIDRLKNSNEIVKNNSIQEPLKGLNVIDVGCGAGLLCESLSRLGADTVIGLDAAGNSVKMAISHASLDSKLDENLNNNKLKYIESTIENFLNLEESKNGFDLVCSLEVIEHVDNPKQFVELLTKVLKPGGSIFISTINKTNLSYLTTILGAEYLLKLVPVGTHHWEQYVTPNELTQQLSFNNCEIVDVQGLFYNPISFEWSFSANKSVNYIVHAIKK</sequence>
<dbReference type="KEGG" id="dpp:DICPUDRAFT_10678"/>
<dbReference type="GO" id="GO:0006744">
    <property type="term" value="P:ubiquinone biosynthetic process"/>
    <property type="evidence" value="ECO:0000318"/>
    <property type="project" value="GO_Central"/>
</dbReference>
<dbReference type="CDD" id="cd02440">
    <property type="entry name" value="AdoMet_MTases"/>
    <property type="match status" value="1"/>
</dbReference>
<evidence type="ECO:0008006" key="7">
    <source>
        <dbReference type="Google" id="ProtNLM"/>
    </source>
</evidence>
<accession>F1A2R2</accession>
<name>F1A2R2_DICPU</name>
<proteinExistence type="inferred from homology"/>
<dbReference type="NCBIfam" id="TIGR01983">
    <property type="entry name" value="UbiG"/>
    <property type="match status" value="1"/>
</dbReference>
<organism evidence="5 6">
    <name type="scientific">Dictyostelium purpureum</name>
    <name type="common">Slime mold</name>
    <dbReference type="NCBI Taxonomy" id="5786"/>
    <lineage>
        <taxon>Eukaryota</taxon>
        <taxon>Amoebozoa</taxon>
        <taxon>Evosea</taxon>
        <taxon>Eumycetozoa</taxon>
        <taxon>Dictyostelia</taxon>
        <taxon>Dictyosteliales</taxon>
        <taxon>Dictyosteliaceae</taxon>
        <taxon>Dictyostelium</taxon>
    </lineage>
</organism>
<dbReference type="PANTHER" id="PTHR43464">
    <property type="entry name" value="METHYLTRANSFERASE"/>
    <property type="match status" value="1"/>
</dbReference>
<keyword evidence="4" id="KW-0949">S-adenosyl-L-methionine</keyword>
<keyword evidence="1" id="KW-0489">Methyltransferase</keyword>
<dbReference type="eggNOG" id="KOG1270">
    <property type="taxonomic scope" value="Eukaryota"/>
</dbReference>
<dbReference type="VEuPathDB" id="AmoebaDB:DICPUDRAFT_10678"/>
<evidence type="ECO:0000256" key="4">
    <source>
        <dbReference type="ARBA" id="ARBA00022691"/>
    </source>
</evidence>
<keyword evidence="3" id="KW-0831">Ubiquinone biosynthesis</keyword>
<keyword evidence="2" id="KW-0808">Transferase</keyword>
<dbReference type="EMBL" id="GL871422">
    <property type="protein sequence ID" value="EGC29511.1"/>
    <property type="molecule type" value="Genomic_DNA"/>
</dbReference>
<dbReference type="OrthoDB" id="3265906at2759"/>
<dbReference type="HAMAP" id="MF_00472">
    <property type="entry name" value="UbiG"/>
    <property type="match status" value="1"/>
</dbReference>
<dbReference type="GeneID" id="10505275"/>
<reference evidence="6" key="1">
    <citation type="journal article" date="2011" name="Genome Biol.">
        <title>Comparative genomics of the social amoebae Dictyostelium discoideum and Dictyostelium purpureum.</title>
        <authorList>
            <consortium name="US DOE Joint Genome Institute (JGI-PGF)"/>
            <person name="Sucgang R."/>
            <person name="Kuo A."/>
            <person name="Tian X."/>
            <person name="Salerno W."/>
            <person name="Parikh A."/>
            <person name="Feasley C.L."/>
            <person name="Dalin E."/>
            <person name="Tu H."/>
            <person name="Huang E."/>
            <person name="Barry K."/>
            <person name="Lindquist E."/>
            <person name="Shapiro H."/>
            <person name="Bruce D."/>
            <person name="Schmutz J."/>
            <person name="Salamov A."/>
            <person name="Fey P."/>
            <person name="Gaudet P."/>
            <person name="Anjard C."/>
            <person name="Babu M.M."/>
            <person name="Basu S."/>
            <person name="Bushmanova Y."/>
            <person name="van der Wel H."/>
            <person name="Katoh-Kurasawa M."/>
            <person name="Dinh C."/>
            <person name="Coutinho P.M."/>
            <person name="Saito T."/>
            <person name="Elias M."/>
            <person name="Schaap P."/>
            <person name="Kay R.R."/>
            <person name="Henrissat B."/>
            <person name="Eichinger L."/>
            <person name="Rivero F."/>
            <person name="Putnam N.H."/>
            <person name="West C.M."/>
            <person name="Loomis W.F."/>
            <person name="Chisholm R.L."/>
            <person name="Shaulsky G."/>
            <person name="Strassmann J.E."/>
            <person name="Queller D.C."/>
            <person name="Kuspa A."/>
            <person name="Grigoriev I.V."/>
        </authorList>
    </citation>
    <scope>NUCLEOTIDE SEQUENCE [LARGE SCALE GENOMIC DNA]</scope>
    <source>
        <strain evidence="6">QSDP1</strain>
    </source>
</reference>
<evidence type="ECO:0000313" key="6">
    <source>
        <dbReference type="Proteomes" id="UP000001064"/>
    </source>
</evidence>
<dbReference type="PANTHER" id="PTHR43464:SF19">
    <property type="entry name" value="UBIQUINONE BIOSYNTHESIS O-METHYLTRANSFERASE, MITOCHONDRIAL"/>
    <property type="match status" value="1"/>
</dbReference>
<dbReference type="InParanoid" id="F1A2R2"/>